<dbReference type="GO" id="GO:0016301">
    <property type="term" value="F:kinase activity"/>
    <property type="evidence" value="ECO:0007669"/>
    <property type="project" value="UniProtKB-KW"/>
</dbReference>
<gene>
    <name evidence="7" type="ORF">G1H11_11475</name>
</gene>
<comment type="caution">
    <text evidence="7">The sequence shown here is derived from an EMBL/GenBank/DDBJ whole genome shotgun (WGS) entry which is preliminary data.</text>
</comment>
<keyword evidence="2" id="KW-0548">Nucleotidyltransferase</keyword>
<keyword evidence="7" id="KW-0418">Kinase</keyword>
<dbReference type="Gene3D" id="3.40.1190.20">
    <property type="match status" value="1"/>
</dbReference>
<dbReference type="InterPro" id="IPR014729">
    <property type="entry name" value="Rossmann-like_a/b/a_fold"/>
</dbReference>
<feature type="domain" description="Cytidyltransferase-like" evidence="6">
    <location>
        <begin position="340"/>
        <end position="430"/>
    </location>
</feature>
<evidence type="ECO:0000313" key="8">
    <source>
        <dbReference type="Proteomes" id="UP000469185"/>
    </source>
</evidence>
<feature type="domain" description="Carbohydrate kinase PfkB" evidence="5">
    <location>
        <begin position="4"/>
        <end position="298"/>
    </location>
</feature>
<dbReference type="InterPro" id="IPR011611">
    <property type="entry name" value="PfkB_dom"/>
</dbReference>
<evidence type="ECO:0000256" key="3">
    <source>
        <dbReference type="ARBA" id="ARBA00023268"/>
    </source>
</evidence>
<evidence type="ECO:0000259" key="5">
    <source>
        <dbReference type="Pfam" id="PF00294"/>
    </source>
</evidence>
<evidence type="ECO:0000256" key="2">
    <source>
        <dbReference type="ARBA" id="ARBA00022695"/>
    </source>
</evidence>
<dbReference type="RefSeq" id="WP_163818687.1">
    <property type="nucleotide sequence ID" value="NZ_JAAGOB010000005.1"/>
</dbReference>
<keyword evidence="8" id="KW-1185">Reference proteome</keyword>
<dbReference type="Gene3D" id="3.40.50.620">
    <property type="entry name" value="HUPs"/>
    <property type="match status" value="1"/>
</dbReference>
<keyword evidence="4" id="KW-0119">Carbohydrate metabolism</keyword>
<dbReference type="InterPro" id="IPR004821">
    <property type="entry name" value="Cyt_trans-like"/>
</dbReference>
<keyword evidence="3" id="KW-0511">Multifunctional enzyme</keyword>
<dbReference type="SUPFAM" id="SSF53613">
    <property type="entry name" value="Ribokinase-like"/>
    <property type="match status" value="1"/>
</dbReference>
<dbReference type="PANTHER" id="PTHR43793:SF2">
    <property type="entry name" value="BIFUNCTIONAL PROTEIN HLDE"/>
    <property type="match status" value="1"/>
</dbReference>
<dbReference type="InterPro" id="IPR050385">
    <property type="entry name" value="Archaeal_FAD_synthase"/>
</dbReference>
<dbReference type="AlphaFoldDB" id="A0A6N9YM49"/>
<dbReference type="SUPFAM" id="SSF52374">
    <property type="entry name" value="Nucleotidylyl transferase"/>
    <property type="match status" value="1"/>
</dbReference>
<dbReference type="Proteomes" id="UP000469185">
    <property type="component" value="Unassembled WGS sequence"/>
</dbReference>
<reference evidence="7 8" key="1">
    <citation type="submission" date="2020-02" db="EMBL/GenBank/DDBJ databases">
        <authorList>
            <person name="Li X.-J."/>
            <person name="Feng X.-M."/>
        </authorList>
    </citation>
    <scope>NUCLEOTIDE SEQUENCE [LARGE SCALE GENOMIC DNA]</scope>
    <source>
        <strain evidence="7 8">CGMCC 4.7225</strain>
    </source>
</reference>
<protein>
    <submittedName>
        <fullName evidence="7">Bifunctional heptose 7-phosphate kinase/heptose 1-phosphate adenyltransferase</fullName>
    </submittedName>
</protein>
<dbReference type="Pfam" id="PF01467">
    <property type="entry name" value="CTP_transf_like"/>
    <property type="match status" value="1"/>
</dbReference>
<keyword evidence="1 7" id="KW-0808">Transferase</keyword>
<evidence type="ECO:0000259" key="6">
    <source>
        <dbReference type="Pfam" id="PF01467"/>
    </source>
</evidence>
<dbReference type="GO" id="GO:0016779">
    <property type="term" value="F:nucleotidyltransferase activity"/>
    <property type="evidence" value="ECO:0007669"/>
    <property type="project" value="UniProtKB-KW"/>
</dbReference>
<organism evidence="7 8">
    <name type="scientific">Phytoactinopolyspora alkaliphila</name>
    <dbReference type="NCBI Taxonomy" id="1783498"/>
    <lineage>
        <taxon>Bacteria</taxon>
        <taxon>Bacillati</taxon>
        <taxon>Actinomycetota</taxon>
        <taxon>Actinomycetes</taxon>
        <taxon>Jiangellales</taxon>
        <taxon>Jiangellaceae</taxon>
        <taxon>Phytoactinopolyspora</taxon>
    </lineage>
</organism>
<evidence type="ECO:0000313" key="7">
    <source>
        <dbReference type="EMBL" id="NED95929.1"/>
    </source>
</evidence>
<dbReference type="PANTHER" id="PTHR43793">
    <property type="entry name" value="FAD SYNTHASE"/>
    <property type="match status" value="1"/>
</dbReference>
<evidence type="ECO:0000256" key="1">
    <source>
        <dbReference type="ARBA" id="ARBA00022679"/>
    </source>
</evidence>
<dbReference type="Pfam" id="PF00294">
    <property type="entry name" value="PfkB"/>
    <property type="match status" value="1"/>
</dbReference>
<name>A0A6N9YM49_9ACTN</name>
<evidence type="ECO:0000256" key="4">
    <source>
        <dbReference type="ARBA" id="ARBA00023277"/>
    </source>
</evidence>
<accession>A0A6N9YM49</accession>
<sequence>MRPRVVVAGDALLDVDVVGVAKRLSPDAPVPVVDDVAERLRPGGAALAACLLAARGADVTLIAPLPDDDPARRLHALLEEVVAVRAVPCAGSTPVKKRVRAGDQSIVRLDSGGEPGAIAELPEDAAQALASADAVLVSDYGRGMAAAPDFRAVLQALPHRPPIVWDPHPRGAHPVPGVTLATPNAQEATAWMERCGHSVNGSGEGWMTSLRQADALLHAWRAGAVAVTLGSQGALLSHGHGAPLMLPAPRTSGGDACGAGDAFAATATALLGRGEVSEEAVRQAVVDASQFVADGGAAGFTARLGARTSPDSGERPQPWQTDAAEVARRVHTRGGVLVATGGCFDLLHTGHVDCLQAARRLGDALIVCLNSDESVRRLKGSSRPMVPAPDRARILQALECVDAVQIFEEDTPAEVLRQLRPHVWAKGGDYAGAELPEQAVVAEWDGHVVTLPYIGGWSTSALLAAAQSAGNDRSPIQRRSA</sequence>
<dbReference type="EMBL" id="JAAGOB010000005">
    <property type="protein sequence ID" value="NED95929.1"/>
    <property type="molecule type" value="Genomic_DNA"/>
</dbReference>
<dbReference type="InterPro" id="IPR029056">
    <property type="entry name" value="Ribokinase-like"/>
</dbReference>
<proteinExistence type="predicted"/>
<dbReference type="NCBIfam" id="TIGR00125">
    <property type="entry name" value="cyt_tran_rel"/>
    <property type="match status" value="1"/>
</dbReference>